<keyword evidence="3 5" id="KW-1133">Transmembrane helix</keyword>
<feature type="transmembrane region" description="Helical" evidence="5">
    <location>
        <begin position="354"/>
        <end position="376"/>
    </location>
</feature>
<dbReference type="GO" id="GO:0022857">
    <property type="term" value="F:transmembrane transporter activity"/>
    <property type="evidence" value="ECO:0007669"/>
    <property type="project" value="InterPro"/>
</dbReference>
<keyword evidence="4 5" id="KW-0472">Membrane</keyword>
<reference evidence="6" key="1">
    <citation type="submission" date="2023-08" db="EMBL/GenBank/DDBJ databases">
        <authorList>
            <person name="Alioto T."/>
            <person name="Alioto T."/>
            <person name="Gomez Garrido J."/>
        </authorList>
    </citation>
    <scope>NUCLEOTIDE SEQUENCE</scope>
</reference>
<dbReference type="SUPFAM" id="SSF103473">
    <property type="entry name" value="MFS general substrate transporter"/>
    <property type="match status" value="1"/>
</dbReference>
<feature type="transmembrane region" description="Helical" evidence="5">
    <location>
        <begin position="158"/>
        <end position="175"/>
    </location>
</feature>
<dbReference type="EMBL" id="OX597826">
    <property type="protein sequence ID" value="CAI9731809.1"/>
    <property type="molecule type" value="Genomic_DNA"/>
</dbReference>
<evidence type="ECO:0000313" key="7">
    <source>
        <dbReference type="Proteomes" id="UP001162480"/>
    </source>
</evidence>
<protein>
    <submittedName>
        <fullName evidence="6">Organic cation transporter protein-like</fullName>
    </submittedName>
</protein>
<feature type="transmembrane region" description="Helical" evidence="5">
    <location>
        <begin position="445"/>
        <end position="465"/>
    </location>
</feature>
<feature type="transmembrane region" description="Helical" evidence="5">
    <location>
        <begin position="268"/>
        <end position="288"/>
    </location>
</feature>
<feature type="transmembrane region" description="Helical" evidence="5">
    <location>
        <begin position="206"/>
        <end position="228"/>
    </location>
</feature>
<feature type="transmembrane region" description="Helical" evidence="5">
    <location>
        <begin position="418"/>
        <end position="439"/>
    </location>
</feature>
<gene>
    <name evidence="6" type="ORF">OCTVUL_1B027470</name>
</gene>
<dbReference type="PANTHER" id="PTHR24064">
    <property type="entry name" value="SOLUTE CARRIER FAMILY 22 MEMBER"/>
    <property type="match status" value="1"/>
</dbReference>
<name>A0AA36FC45_OCTVU</name>
<proteinExistence type="predicted"/>
<dbReference type="GO" id="GO:0016020">
    <property type="term" value="C:membrane"/>
    <property type="evidence" value="ECO:0007669"/>
    <property type="project" value="UniProtKB-SubCell"/>
</dbReference>
<dbReference type="Gene3D" id="1.20.1250.20">
    <property type="entry name" value="MFS general substrate transporter like domains"/>
    <property type="match status" value="2"/>
</dbReference>
<organism evidence="6 7">
    <name type="scientific">Octopus vulgaris</name>
    <name type="common">Common octopus</name>
    <dbReference type="NCBI Taxonomy" id="6645"/>
    <lineage>
        <taxon>Eukaryota</taxon>
        <taxon>Metazoa</taxon>
        <taxon>Spiralia</taxon>
        <taxon>Lophotrochozoa</taxon>
        <taxon>Mollusca</taxon>
        <taxon>Cephalopoda</taxon>
        <taxon>Coleoidea</taxon>
        <taxon>Octopodiformes</taxon>
        <taxon>Octopoda</taxon>
        <taxon>Incirrata</taxon>
        <taxon>Octopodidae</taxon>
        <taxon>Octopus</taxon>
    </lineage>
</organism>
<evidence type="ECO:0000256" key="5">
    <source>
        <dbReference type="SAM" id="Phobius"/>
    </source>
</evidence>
<sequence>MAESIKHPVKANKELEDTHISEKGIIQLLEKCSVFGPYQRGLYAYILVSKIFSIITALSMTFSTGNVPFLCYPPNFNASTIPANLTENEYLQMLRPDDDQCSVYNNSFTGTYYTTPSSNSSKVQCSYGRKFLTEEFSTIVSEFDLVCERKWLKSTLQSVYFFGYLSGCIVFGILPDRFGRKTMLFWTLLFLIVCGLGKIFVPSLAILTILYSLQALNCMGTSIIFYTMMLEFATTNSRTAVNFGYMCIFALISMILPGLAYAIPDWHYFELTVCLQPIISIFACRFISESPRWLIGRKQFAEAKTILRKMMKQNKIHPEEWIVFFTNDVKSLEQIDFQDNLDDKRISPREKNYTFIDLFKTFYLASITLNICFSWFVMGSYWFSLILVVLGKFGISAAFNSVYLLTAEIFPTVVRTNGLGVASMAARFGSIFAPFILQLSSYAKWLPLSIYGVLSFISGISLLFLPETKDKDLPQTFEDLNNWKT</sequence>
<dbReference type="Pfam" id="PF00083">
    <property type="entry name" value="Sugar_tr"/>
    <property type="match status" value="1"/>
</dbReference>
<feature type="transmembrane region" description="Helical" evidence="5">
    <location>
        <begin position="240"/>
        <end position="262"/>
    </location>
</feature>
<accession>A0AA36FC45</accession>
<feature type="transmembrane region" description="Helical" evidence="5">
    <location>
        <begin position="42"/>
        <end position="62"/>
    </location>
</feature>
<feature type="transmembrane region" description="Helical" evidence="5">
    <location>
        <begin position="182"/>
        <end position="200"/>
    </location>
</feature>
<feature type="transmembrane region" description="Helical" evidence="5">
    <location>
        <begin position="382"/>
        <end position="406"/>
    </location>
</feature>
<dbReference type="InterPro" id="IPR036259">
    <property type="entry name" value="MFS_trans_sf"/>
</dbReference>
<evidence type="ECO:0000313" key="6">
    <source>
        <dbReference type="EMBL" id="CAI9731809.1"/>
    </source>
</evidence>
<evidence type="ECO:0000256" key="4">
    <source>
        <dbReference type="ARBA" id="ARBA00023136"/>
    </source>
</evidence>
<comment type="subcellular location">
    <subcellularLocation>
        <location evidence="1">Membrane</location>
        <topology evidence="1">Multi-pass membrane protein</topology>
    </subcellularLocation>
</comment>
<evidence type="ECO:0000256" key="1">
    <source>
        <dbReference type="ARBA" id="ARBA00004141"/>
    </source>
</evidence>
<keyword evidence="7" id="KW-1185">Reference proteome</keyword>
<keyword evidence="2 5" id="KW-0812">Transmembrane</keyword>
<dbReference type="AlphaFoldDB" id="A0AA36FC45"/>
<dbReference type="Proteomes" id="UP001162480">
    <property type="component" value="Chromosome 13"/>
</dbReference>
<evidence type="ECO:0000256" key="2">
    <source>
        <dbReference type="ARBA" id="ARBA00022692"/>
    </source>
</evidence>
<dbReference type="InterPro" id="IPR005828">
    <property type="entry name" value="MFS_sugar_transport-like"/>
</dbReference>
<evidence type="ECO:0000256" key="3">
    <source>
        <dbReference type="ARBA" id="ARBA00022989"/>
    </source>
</evidence>